<dbReference type="GO" id="GO:0016887">
    <property type="term" value="F:ATP hydrolysis activity"/>
    <property type="evidence" value="ECO:0007669"/>
    <property type="project" value="InterPro"/>
</dbReference>
<organism evidence="7 8">
    <name type="scientific">Tagetes erecta</name>
    <name type="common">African marigold</name>
    <dbReference type="NCBI Taxonomy" id="13708"/>
    <lineage>
        <taxon>Eukaryota</taxon>
        <taxon>Viridiplantae</taxon>
        <taxon>Streptophyta</taxon>
        <taxon>Embryophyta</taxon>
        <taxon>Tracheophyta</taxon>
        <taxon>Spermatophyta</taxon>
        <taxon>Magnoliopsida</taxon>
        <taxon>eudicotyledons</taxon>
        <taxon>Gunneridae</taxon>
        <taxon>Pentapetalae</taxon>
        <taxon>asterids</taxon>
        <taxon>campanulids</taxon>
        <taxon>Asterales</taxon>
        <taxon>Asteraceae</taxon>
        <taxon>Asteroideae</taxon>
        <taxon>Heliantheae alliance</taxon>
        <taxon>Tageteae</taxon>
        <taxon>Tagetes</taxon>
    </lineage>
</organism>
<dbReference type="AlphaFoldDB" id="A0AAD8KRJ0"/>
<dbReference type="PROSITE" id="PS50297">
    <property type="entry name" value="ANK_REP_REGION"/>
    <property type="match status" value="2"/>
</dbReference>
<evidence type="ECO:0000313" key="7">
    <source>
        <dbReference type="EMBL" id="KAK1427434.1"/>
    </source>
</evidence>
<dbReference type="GO" id="GO:0005524">
    <property type="term" value="F:ATP binding"/>
    <property type="evidence" value="ECO:0007669"/>
    <property type="project" value="UniProtKB-KW"/>
</dbReference>
<dbReference type="PRINTS" id="PR00819">
    <property type="entry name" value="CBXCFQXSUPER"/>
</dbReference>
<dbReference type="SMART" id="SM00248">
    <property type="entry name" value="ANK"/>
    <property type="match status" value="3"/>
</dbReference>
<evidence type="ECO:0000256" key="1">
    <source>
        <dbReference type="ARBA" id="ARBA00010378"/>
    </source>
</evidence>
<evidence type="ECO:0000256" key="2">
    <source>
        <dbReference type="ARBA" id="ARBA00022741"/>
    </source>
</evidence>
<dbReference type="InterPro" id="IPR000641">
    <property type="entry name" value="CbxX/CfxQ"/>
</dbReference>
<dbReference type="SUPFAM" id="SSF52540">
    <property type="entry name" value="P-loop containing nucleoside triphosphate hydrolases"/>
    <property type="match status" value="1"/>
</dbReference>
<dbReference type="InterPro" id="IPR003959">
    <property type="entry name" value="ATPase_AAA_core"/>
</dbReference>
<dbReference type="PANTHER" id="PTHR43392:SF2">
    <property type="entry name" value="AAA-TYPE ATPASE FAMILY PROTEIN _ ANKYRIN REPEAT FAMILY PROTEIN"/>
    <property type="match status" value="1"/>
</dbReference>
<dbReference type="Pfam" id="PF12796">
    <property type="entry name" value="Ank_2"/>
    <property type="match status" value="1"/>
</dbReference>
<dbReference type="PRINTS" id="PR01415">
    <property type="entry name" value="ANKYRIN"/>
</dbReference>
<protein>
    <recommendedName>
        <fullName evidence="6">AAA+ ATPase domain-containing protein</fullName>
    </recommendedName>
</protein>
<comment type="similarity">
    <text evidence="1">Belongs to the CbxX/CfxQ family.</text>
</comment>
<accession>A0AAD8KRJ0</accession>
<dbReference type="PANTHER" id="PTHR43392">
    <property type="entry name" value="AAA-TYPE ATPASE FAMILY PROTEIN / ANKYRIN REPEAT FAMILY PROTEIN"/>
    <property type="match status" value="1"/>
</dbReference>
<evidence type="ECO:0000256" key="3">
    <source>
        <dbReference type="ARBA" id="ARBA00022840"/>
    </source>
</evidence>
<evidence type="ECO:0000259" key="6">
    <source>
        <dbReference type="SMART" id="SM00382"/>
    </source>
</evidence>
<sequence length="552" mass="61758">MIISLSQSTSTIHRSNSIITEQQRYSPSKSLVSPSLSTPKNNTIFLVISNSKPLHASSIQNFGSNRALECDHVVCKAYEADQSEGECVVDKTKAAKRWWILDVIFDIYNNKMENTPLHVAASRNDVEVVKFLLNSTGPETVDLEAMNLFQETPLHLAAKNGCNEVVELLLSHGAFIEAESINGMTPLHASLWHSLKAKDNSTVETLLRHNANCSAKDNEGKTPMDHVSQGTKSEKLEALLNTYLEEAQRKLRDIEEENRKRIAIEKEEQRKRKDIEARRETKAKMDEVEKELSNIVGLHELKLQIRNWAKGMLLHERRRALGLNVQTRRPPHFVFLGNPGTGKTMIARILGKLLCLVGVLPTNKVKEVQRTDLVGEYIGQTGPKARSVLKEAKGGILFVDEAYRLIPYQISVKTIADLIESETAEDQRKEMNGGLVDHLLVNAKEHLDSRLGLDCWDIEELLTITLEDLEVPALRSGPPVIPQAAEFNERKLWLSEASVVAKVNAVKASVITQMQLSSIVHAVLSALQKKQTNHSSVSSPHLSYHIYPQKNP</sequence>
<dbReference type="Pfam" id="PF00004">
    <property type="entry name" value="AAA"/>
    <property type="match status" value="1"/>
</dbReference>
<evidence type="ECO:0000256" key="4">
    <source>
        <dbReference type="PROSITE-ProRule" id="PRU00023"/>
    </source>
</evidence>
<dbReference type="EMBL" id="JAUHHV010000004">
    <property type="protein sequence ID" value="KAK1427434.1"/>
    <property type="molecule type" value="Genomic_DNA"/>
</dbReference>
<evidence type="ECO:0000256" key="5">
    <source>
        <dbReference type="SAM" id="Coils"/>
    </source>
</evidence>
<keyword evidence="3" id="KW-0067">ATP-binding</keyword>
<keyword evidence="4" id="KW-0040">ANK repeat</keyword>
<feature type="repeat" description="ANK" evidence="4">
    <location>
        <begin position="149"/>
        <end position="181"/>
    </location>
</feature>
<proteinExistence type="inferred from homology"/>
<dbReference type="SUPFAM" id="SSF48403">
    <property type="entry name" value="Ankyrin repeat"/>
    <property type="match status" value="1"/>
</dbReference>
<keyword evidence="8" id="KW-1185">Reference proteome</keyword>
<keyword evidence="2" id="KW-0547">Nucleotide-binding</keyword>
<dbReference type="PROSITE" id="PS50088">
    <property type="entry name" value="ANK_REPEAT"/>
    <property type="match status" value="3"/>
</dbReference>
<dbReference type="InterPro" id="IPR050773">
    <property type="entry name" value="CbxX/CfxQ_RuBisCO_ESX"/>
</dbReference>
<name>A0AAD8KRJ0_TARER</name>
<dbReference type="SMART" id="SM00382">
    <property type="entry name" value="AAA"/>
    <property type="match status" value="1"/>
</dbReference>
<dbReference type="InterPro" id="IPR002110">
    <property type="entry name" value="Ankyrin_rpt"/>
</dbReference>
<dbReference type="Gene3D" id="1.25.40.20">
    <property type="entry name" value="Ankyrin repeat-containing domain"/>
    <property type="match status" value="1"/>
</dbReference>
<comment type="caution">
    <text evidence="7">The sequence shown here is derived from an EMBL/GenBank/DDBJ whole genome shotgun (WGS) entry which is preliminary data.</text>
</comment>
<dbReference type="InterPro" id="IPR036770">
    <property type="entry name" value="Ankyrin_rpt-contain_sf"/>
</dbReference>
<evidence type="ECO:0000313" key="8">
    <source>
        <dbReference type="Proteomes" id="UP001229421"/>
    </source>
</evidence>
<gene>
    <name evidence="7" type="ORF">QVD17_16120</name>
</gene>
<keyword evidence="5" id="KW-0175">Coiled coil</keyword>
<feature type="coiled-coil region" evidence="5">
    <location>
        <begin position="233"/>
        <end position="291"/>
    </location>
</feature>
<dbReference type="InterPro" id="IPR027417">
    <property type="entry name" value="P-loop_NTPase"/>
</dbReference>
<feature type="domain" description="AAA+ ATPase" evidence="6">
    <location>
        <begin position="329"/>
        <end position="552"/>
    </location>
</feature>
<reference evidence="7" key="1">
    <citation type="journal article" date="2023" name="bioRxiv">
        <title>Improved chromosome-level genome assembly for marigold (Tagetes erecta).</title>
        <authorList>
            <person name="Jiang F."/>
            <person name="Yuan L."/>
            <person name="Wang S."/>
            <person name="Wang H."/>
            <person name="Xu D."/>
            <person name="Wang A."/>
            <person name="Fan W."/>
        </authorList>
    </citation>
    <scope>NUCLEOTIDE SEQUENCE</scope>
    <source>
        <strain evidence="7">WSJ</strain>
        <tissue evidence="7">Leaf</tissue>
    </source>
</reference>
<dbReference type="Proteomes" id="UP001229421">
    <property type="component" value="Unassembled WGS sequence"/>
</dbReference>
<feature type="repeat" description="ANK" evidence="4">
    <location>
        <begin position="182"/>
        <end position="218"/>
    </location>
</feature>
<dbReference type="Gene3D" id="3.40.50.300">
    <property type="entry name" value="P-loop containing nucleotide triphosphate hydrolases"/>
    <property type="match status" value="1"/>
</dbReference>
<dbReference type="InterPro" id="IPR003593">
    <property type="entry name" value="AAA+_ATPase"/>
</dbReference>
<feature type="repeat" description="ANK" evidence="4">
    <location>
        <begin position="112"/>
        <end position="134"/>
    </location>
</feature>